<comment type="caution">
    <text evidence="1">The sequence shown here is derived from an EMBL/GenBank/DDBJ whole genome shotgun (WGS) entry which is preliminary data.</text>
</comment>
<proteinExistence type="predicted"/>
<dbReference type="EMBL" id="JACSEA010000024">
    <property type="protein sequence ID" value="KAF7378876.1"/>
    <property type="molecule type" value="Genomic_DNA"/>
</dbReference>
<organism evidence="1 2">
    <name type="scientific">Vespula vulgaris</name>
    <name type="common">Yellow jacket</name>
    <name type="synonym">Wasp</name>
    <dbReference type="NCBI Taxonomy" id="7454"/>
    <lineage>
        <taxon>Eukaryota</taxon>
        <taxon>Metazoa</taxon>
        <taxon>Ecdysozoa</taxon>
        <taxon>Arthropoda</taxon>
        <taxon>Hexapoda</taxon>
        <taxon>Insecta</taxon>
        <taxon>Pterygota</taxon>
        <taxon>Neoptera</taxon>
        <taxon>Endopterygota</taxon>
        <taxon>Hymenoptera</taxon>
        <taxon>Apocrita</taxon>
        <taxon>Aculeata</taxon>
        <taxon>Vespoidea</taxon>
        <taxon>Vespidae</taxon>
        <taxon>Vespinae</taxon>
        <taxon>Vespula</taxon>
    </lineage>
</organism>
<evidence type="ECO:0000313" key="1">
    <source>
        <dbReference type="EMBL" id="KAF7378876.1"/>
    </source>
</evidence>
<name>A0A834IXG2_VESVU</name>
<evidence type="ECO:0000313" key="2">
    <source>
        <dbReference type="Proteomes" id="UP000614350"/>
    </source>
</evidence>
<keyword evidence="2" id="KW-1185">Reference proteome</keyword>
<dbReference type="Proteomes" id="UP000614350">
    <property type="component" value="Unassembled WGS sequence"/>
</dbReference>
<gene>
    <name evidence="1" type="ORF">HZH66_015110</name>
</gene>
<sequence>MSSELNSVYCGSPLTVVAVAVGICNGVFHGGVGSGVVVTVHFQRSSFWYSLGRVSRRPPAVVSAVLFPEDCLGCTIRVFKNGKKMSRIFIDFLTETSNVY</sequence>
<reference evidence="1" key="1">
    <citation type="journal article" date="2020" name="G3 (Bethesda)">
        <title>High-Quality Assemblies for Three Invasive Social Wasps from the &lt;i&gt;Vespula&lt;/i&gt; Genus.</title>
        <authorList>
            <person name="Harrop T.W.R."/>
            <person name="Guhlin J."/>
            <person name="McLaughlin G.M."/>
            <person name="Permina E."/>
            <person name="Stockwell P."/>
            <person name="Gilligan J."/>
            <person name="Le Lec M.F."/>
            <person name="Gruber M.A.M."/>
            <person name="Quinn O."/>
            <person name="Lovegrove M."/>
            <person name="Duncan E.J."/>
            <person name="Remnant E.J."/>
            <person name="Van Eeckhoven J."/>
            <person name="Graham B."/>
            <person name="Knapp R.A."/>
            <person name="Langford K.W."/>
            <person name="Kronenberg Z."/>
            <person name="Press M.O."/>
            <person name="Eacker S.M."/>
            <person name="Wilson-Rankin E.E."/>
            <person name="Purcell J."/>
            <person name="Lester P.J."/>
            <person name="Dearden P.K."/>
        </authorList>
    </citation>
    <scope>NUCLEOTIDE SEQUENCE</scope>
    <source>
        <strain evidence="1">Marl-1</strain>
    </source>
</reference>
<dbReference type="AlphaFoldDB" id="A0A834IXG2"/>
<accession>A0A834IXG2</accession>
<protein>
    <submittedName>
        <fullName evidence="1">Uncharacterized protein</fullName>
    </submittedName>
</protein>